<gene>
    <name evidence="1" type="ORF">ERS852429_01346</name>
</gene>
<dbReference type="EMBL" id="CYXP01000002">
    <property type="protein sequence ID" value="CUM96722.1"/>
    <property type="molecule type" value="Genomic_DNA"/>
</dbReference>
<proteinExistence type="predicted"/>
<reference evidence="1 2" key="1">
    <citation type="submission" date="2015-09" db="EMBL/GenBank/DDBJ databases">
        <authorList>
            <consortium name="Pathogen Informatics"/>
        </authorList>
    </citation>
    <scope>NUCLEOTIDE SEQUENCE [LARGE SCALE GENOMIC DNA]</scope>
    <source>
        <strain evidence="1 2">2789STDY5608872</strain>
    </source>
</reference>
<organism evidence="1 2">
    <name type="scientific">Parabacteroides distasonis</name>
    <dbReference type="NCBI Taxonomy" id="823"/>
    <lineage>
        <taxon>Bacteria</taxon>
        <taxon>Pseudomonadati</taxon>
        <taxon>Bacteroidota</taxon>
        <taxon>Bacteroidia</taxon>
        <taxon>Bacteroidales</taxon>
        <taxon>Tannerellaceae</taxon>
        <taxon>Parabacteroides</taxon>
    </lineage>
</organism>
<accession>A0A173T1T2</accession>
<dbReference type="AlphaFoldDB" id="A0A173T1T2"/>
<evidence type="ECO:0000313" key="2">
    <source>
        <dbReference type="Proteomes" id="UP000095591"/>
    </source>
</evidence>
<dbReference type="InterPro" id="IPR045724">
    <property type="entry name" value="DUF6078"/>
</dbReference>
<sequence length="144" mass="16803">MEEKLDNATIPNQYTLCLDRQCPKASTCLRQLAERSMPDETAYWQIISPRHLASLKGTCPYYRPNKKVRYAAGFVSLLESLPHKQMLSVIPGLMRHFSRRTYYRVRKGERPLSPSEQQVVLNALKRCGVKEPKGFDAYFEEYDW</sequence>
<evidence type="ECO:0000313" key="1">
    <source>
        <dbReference type="EMBL" id="CUM96722.1"/>
    </source>
</evidence>
<dbReference type="RefSeq" id="WP_044546327.1">
    <property type="nucleotide sequence ID" value="NZ_CDRH01000592.1"/>
</dbReference>
<dbReference type="Pfam" id="PF19555">
    <property type="entry name" value="DUF6078"/>
    <property type="match status" value="1"/>
</dbReference>
<dbReference type="Proteomes" id="UP000095591">
    <property type="component" value="Unassembled WGS sequence"/>
</dbReference>
<protein>
    <submittedName>
        <fullName evidence="1">Uncharacterized protein</fullName>
    </submittedName>
</protein>
<name>A0A173T1T2_PARDI</name>